<dbReference type="AlphaFoldDB" id="A0AAD2GRA7"/>
<organism evidence="2 3">
    <name type="scientific">Mycena citricolor</name>
    <dbReference type="NCBI Taxonomy" id="2018698"/>
    <lineage>
        <taxon>Eukaryota</taxon>
        <taxon>Fungi</taxon>
        <taxon>Dikarya</taxon>
        <taxon>Basidiomycota</taxon>
        <taxon>Agaricomycotina</taxon>
        <taxon>Agaricomycetes</taxon>
        <taxon>Agaricomycetidae</taxon>
        <taxon>Agaricales</taxon>
        <taxon>Marasmiineae</taxon>
        <taxon>Mycenaceae</taxon>
        <taxon>Mycena</taxon>
    </lineage>
</organism>
<sequence>SVPERLAPKTRGSAGSGIPERLCVSSATSISFVPPPHVHQIWLSGDRPSRAQLTWLEPILLEQGKHSEKALKKDSRLRNHAWTQSRDKRGLNHPRLYPQTFRGECQMPTVARFQLIRVGAMKGGSFLERGAS</sequence>
<evidence type="ECO:0000256" key="1">
    <source>
        <dbReference type="SAM" id="MobiDB-lite"/>
    </source>
</evidence>
<comment type="caution">
    <text evidence="2">The sequence shown here is derived from an EMBL/GenBank/DDBJ whole genome shotgun (WGS) entry which is preliminary data.</text>
</comment>
<keyword evidence="3" id="KW-1185">Reference proteome</keyword>
<dbReference type="Proteomes" id="UP001295794">
    <property type="component" value="Unassembled WGS sequence"/>
</dbReference>
<dbReference type="EMBL" id="CAVNYO010000018">
    <property type="protein sequence ID" value="CAK5262468.1"/>
    <property type="molecule type" value="Genomic_DNA"/>
</dbReference>
<name>A0AAD2GRA7_9AGAR</name>
<proteinExistence type="predicted"/>
<evidence type="ECO:0000313" key="3">
    <source>
        <dbReference type="Proteomes" id="UP001295794"/>
    </source>
</evidence>
<reference evidence="2" key="1">
    <citation type="submission" date="2023-11" db="EMBL/GenBank/DDBJ databases">
        <authorList>
            <person name="De Vega J J."/>
            <person name="De Vega J J."/>
        </authorList>
    </citation>
    <scope>NUCLEOTIDE SEQUENCE</scope>
</reference>
<feature type="region of interest" description="Disordered" evidence="1">
    <location>
        <begin position="70"/>
        <end position="94"/>
    </location>
</feature>
<gene>
    <name evidence="2" type="ORF">MYCIT1_LOCUS1215</name>
</gene>
<feature type="non-terminal residue" evidence="2">
    <location>
        <position position="1"/>
    </location>
</feature>
<protein>
    <submittedName>
        <fullName evidence="2">Uncharacterized protein</fullName>
    </submittedName>
</protein>
<accession>A0AAD2GRA7</accession>
<evidence type="ECO:0000313" key="2">
    <source>
        <dbReference type="EMBL" id="CAK5262468.1"/>
    </source>
</evidence>